<accession>A0A024G216</accession>
<dbReference type="InParanoid" id="A0A024G216"/>
<comment type="caution">
    <text evidence="1">The sequence shown here is derived from an EMBL/GenBank/DDBJ whole genome shotgun (WGS) entry which is preliminary data.</text>
</comment>
<proteinExistence type="predicted"/>
<dbReference type="OrthoDB" id="67471at2759"/>
<evidence type="ECO:0000313" key="2">
    <source>
        <dbReference type="Proteomes" id="UP000053237"/>
    </source>
</evidence>
<protein>
    <submittedName>
        <fullName evidence="1">Uncharacterized protein</fullName>
    </submittedName>
</protein>
<dbReference type="STRING" id="65357.A0A024G216"/>
<dbReference type="Proteomes" id="UP000053237">
    <property type="component" value="Unassembled WGS sequence"/>
</dbReference>
<dbReference type="PANTHER" id="PTHR37067:SF3">
    <property type="entry name" value="PX DOMAIN-CONTAINING PROTEIN"/>
    <property type="match status" value="1"/>
</dbReference>
<keyword evidence="2" id="KW-1185">Reference proteome</keyword>
<reference evidence="1 2" key="1">
    <citation type="submission" date="2012-05" db="EMBL/GenBank/DDBJ databases">
        <title>Recombination and specialization in a pathogen metapopulation.</title>
        <authorList>
            <person name="Gardiner A."/>
            <person name="Kemen E."/>
            <person name="Schultz-Larsen T."/>
            <person name="MacLean D."/>
            <person name="Van Oosterhout C."/>
            <person name="Jones J.D.G."/>
        </authorList>
    </citation>
    <scope>NUCLEOTIDE SEQUENCE [LARGE SCALE GENOMIC DNA]</scope>
    <source>
        <strain evidence="1 2">Ac Nc2</strain>
    </source>
</reference>
<gene>
    <name evidence="1" type="ORF">BN9_015940</name>
</gene>
<evidence type="ECO:0000313" key="1">
    <source>
        <dbReference type="EMBL" id="CCI40810.1"/>
    </source>
</evidence>
<organism evidence="1 2">
    <name type="scientific">Albugo candida</name>
    <dbReference type="NCBI Taxonomy" id="65357"/>
    <lineage>
        <taxon>Eukaryota</taxon>
        <taxon>Sar</taxon>
        <taxon>Stramenopiles</taxon>
        <taxon>Oomycota</taxon>
        <taxon>Peronosporomycetes</taxon>
        <taxon>Albuginales</taxon>
        <taxon>Albuginaceae</taxon>
        <taxon>Albugo</taxon>
    </lineage>
</organism>
<dbReference type="AlphaFoldDB" id="A0A024G216"/>
<dbReference type="EMBL" id="CAIX01000011">
    <property type="protein sequence ID" value="CCI40810.1"/>
    <property type="molecule type" value="Genomic_DNA"/>
</dbReference>
<dbReference type="PANTHER" id="PTHR37067">
    <property type="entry name" value="PX DOMAIN-CONTAINING PROTEIN"/>
    <property type="match status" value="1"/>
</dbReference>
<sequence>MNMKIEDVSEPVGTYVSDLHDHKTTTRSRTWELNTAERYGDTIESSDIGATTVASETDPNASKRARRHAWQTKYETDFGLIAIERHQTTNEVVLAMCGFCKAFGREGKYQHSASDYDPTDTKKRRRRSLTTTKFFRAFRVDNIRSHMQGAHPRRWAEYELLPKETSVRLRYFEVPSDHIHSSNELMLQNTMSTHESQIPYEQSQVHAGTLESLSGISQHDQGMHRGLSTPSALQPLESSHWPPADFEKSCYADPTALAAALLVHHNAADNTLSSFDYEKHLLDRLALNHERLEFEKLRVKMEIDLEKREILLGQEFVEHNAQIQSALNALEQYPNRGPVSLTAALNNAFASTMADLSAAIL</sequence>
<name>A0A024G216_9STRA</name>